<feature type="transmembrane region" description="Helical" evidence="1">
    <location>
        <begin position="12"/>
        <end position="28"/>
    </location>
</feature>
<proteinExistence type="predicted"/>
<evidence type="ECO:0000313" key="3">
    <source>
        <dbReference type="WBParaSite" id="ACRNAN_Path_1362.g5349.t1"/>
    </source>
</evidence>
<dbReference type="SUPFAM" id="SSF81321">
    <property type="entry name" value="Family A G protein-coupled receptor-like"/>
    <property type="match status" value="1"/>
</dbReference>
<dbReference type="WBParaSite" id="ACRNAN_Path_1362.g5349.t1">
    <property type="protein sequence ID" value="ACRNAN_Path_1362.g5349.t1"/>
    <property type="gene ID" value="ACRNAN_Path_1362.g5349"/>
</dbReference>
<keyword evidence="1" id="KW-1133">Transmembrane helix</keyword>
<sequence>MAQLGICDVIQLIANIFTSIALIFNFWLDDVVIKVVYAFIELTWNTSITLILTLSFNRFVIFADLLEDSYEWIIFGALIALSWCYGAAYFVLNLLPNFGAKGLTFDYMVSNTTQMSMLRSSEKWINASFLIIAFIFHISSIILVIYK</sequence>
<keyword evidence="2" id="KW-1185">Reference proteome</keyword>
<evidence type="ECO:0000256" key="1">
    <source>
        <dbReference type="SAM" id="Phobius"/>
    </source>
</evidence>
<evidence type="ECO:0000313" key="2">
    <source>
        <dbReference type="Proteomes" id="UP000887540"/>
    </source>
</evidence>
<reference evidence="3" key="1">
    <citation type="submission" date="2022-11" db="UniProtKB">
        <authorList>
            <consortium name="WormBaseParasite"/>
        </authorList>
    </citation>
    <scope>IDENTIFICATION</scope>
</reference>
<protein>
    <submittedName>
        <fullName evidence="3">Uncharacterized protein</fullName>
    </submittedName>
</protein>
<feature type="transmembrane region" description="Helical" evidence="1">
    <location>
        <begin position="73"/>
        <end position="92"/>
    </location>
</feature>
<keyword evidence="1" id="KW-0472">Membrane</keyword>
<name>A0A914BZI8_9BILA</name>
<organism evidence="2 3">
    <name type="scientific">Acrobeloides nanus</name>
    <dbReference type="NCBI Taxonomy" id="290746"/>
    <lineage>
        <taxon>Eukaryota</taxon>
        <taxon>Metazoa</taxon>
        <taxon>Ecdysozoa</taxon>
        <taxon>Nematoda</taxon>
        <taxon>Chromadorea</taxon>
        <taxon>Rhabditida</taxon>
        <taxon>Tylenchina</taxon>
        <taxon>Cephalobomorpha</taxon>
        <taxon>Cephaloboidea</taxon>
        <taxon>Cephalobidae</taxon>
        <taxon>Acrobeloides</taxon>
    </lineage>
</organism>
<accession>A0A914BZI8</accession>
<feature type="transmembrane region" description="Helical" evidence="1">
    <location>
        <begin position="124"/>
        <end position="146"/>
    </location>
</feature>
<keyword evidence="1" id="KW-0812">Transmembrane</keyword>
<dbReference type="AlphaFoldDB" id="A0A914BZI8"/>
<dbReference type="Proteomes" id="UP000887540">
    <property type="component" value="Unplaced"/>
</dbReference>